<protein>
    <submittedName>
        <fullName evidence="2">Uncharacterized protein</fullName>
    </submittedName>
</protein>
<proteinExistence type="predicted"/>
<keyword evidence="1" id="KW-0812">Transmembrane</keyword>
<sequence length="79" mass="9656">MNGKVPFKDIKKYEILIFKNLVLFEIFFRILGDFLTDILYLSINELIYPPLVYLLRKNYIFETEILFHLFTCWFLEILV</sequence>
<gene>
    <name evidence="2" type="ORF">LARSCL_LOCUS10380</name>
</gene>
<feature type="transmembrane region" description="Helical" evidence="1">
    <location>
        <begin position="21"/>
        <end position="43"/>
    </location>
</feature>
<keyword evidence="1" id="KW-0472">Membrane</keyword>
<reference evidence="2 3" key="1">
    <citation type="submission" date="2024-04" db="EMBL/GenBank/DDBJ databases">
        <authorList>
            <person name="Rising A."/>
            <person name="Reimegard J."/>
            <person name="Sonavane S."/>
            <person name="Akerstrom W."/>
            <person name="Nylinder S."/>
            <person name="Hedman E."/>
            <person name="Kallberg Y."/>
        </authorList>
    </citation>
    <scope>NUCLEOTIDE SEQUENCE [LARGE SCALE GENOMIC DNA]</scope>
</reference>
<dbReference type="Proteomes" id="UP001497382">
    <property type="component" value="Unassembled WGS sequence"/>
</dbReference>
<comment type="caution">
    <text evidence="2">The sequence shown here is derived from an EMBL/GenBank/DDBJ whole genome shotgun (WGS) entry which is preliminary data.</text>
</comment>
<evidence type="ECO:0000256" key="1">
    <source>
        <dbReference type="SAM" id="Phobius"/>
    </source>
</evidence>
<evidence type="ECO:0000313" key="2">
    <source>
        <dbReference type="EMBL" id="CAL1279466.1"/>
    </source>
</evidence>
<accession>A0AAV2A633</accession>
<keyword evidence="3" id="KW-1185">Reference proteome</keyword>
<dbReference type="AlphaFoldDB" id="A0AAV2A633"/>
<organism evidence="2 3">
    <name type="scientific">Larinioides sclopetarius</name>
    <dbReference type="NCBI Taxonomy" id="280406"/>
    <lineage>
        <taxon>Eukaryota</taxon>
        <taxon>Metazoa</taxon>
        <taxon>Ecdysozoa</taxon>
        <taxon>Arthropoda</taxon>
        <taxon>Chelicerata</taxon>
        <taxon>Arachnida</taxon>
        <taxon>Araneae</taxon>
        <taxon>Araneomorphae</taxon>
        <taxon>Entelegynae</taxon>
        <taxon>Araneoidea</taxon>
        <taxon>Araneidae</taxon>
        <taxon>Larinioides</taxon>
    </lineage>
</organism>
<evidence type="ECO:0000313" key="3">
    <source>
        <dbReference type="Proteomes" id="UP001497382"/>
    </source>
</evidence>
<name>A0AAV2A633_9ARAC</name>
<dbReference type="EMBL" id="CAXIEN010000122">
    <property type="protein sequence ID" value="CAL1279466.1"/>
    <property type="molecule type" value="Genomic_DNA"/>
</dbReference>
<keyword evidence="1" id="KW-1133">Transmembrane helix</keyword>